<accession>A0A231V1G4</accession>
<dbReference type="EMBL" id="NBYO01000001">
    <property type="protein sequence ID" value="OXT02028.1"/>
    <property type="molecule type" value="Genomic_DNA"/>
</dbReference>
<evidence type="ECO:0000256" key="5">
    <source>
        <dbReference type="SAM" id="MobiDB-lite"/>
    </source>
</evidence>
<evidence type="ECO:0000313" key="9">
    <source>
        <dbReference type="EMBL" id="OXT02028.1"/>
    </source>
</evidence>
<dbReference type="Pfam" id="PF00015">
    <property type="entry name" value="MCPsignal"/>
    <property type="match status" value="1"/>
</dbReference>
<comment type="similarity">
    <text evidence="3">Belongs to the methyl-accepting chemotaxis (MCP) protein family.</text>
</comment>
<gene>
    <name evidence="9" type="ORF">B7H23_03600</name>
</gene>
<dbReference type="PANTHER" id="PTHR43531:SF11">
    <property type="entry name" value="METHYL-ACCEPTING CHEMOTAXIS PROTEIN 3"/>
    <property type="match status" value="1"/>
</dbReference>
<dbReference type="PRINTS" id="PR00260">
    <property type="entry name" value="CHEMTRNSDUCR"/>
</dbReference>
<dbReference type="Gene3D" id="1.10.287.950">
    <property type="entry name" value="Methyl-accepting chemotaxis protein"/>
    <property type="match status" value="1"/>
</dbReference>
<dbReference type="Pfam" id="PF00672">
    <property type="entry name" value="HAMP"/>
    <property type="match status" value="1"/>
</dbReference>
<organism evidence="9 10">
    <name type="scientific">Notoacmeibacter marinus</name>
    <dbReference type="NCBI Taxonomy" id="1876515"/>
    <lineage>
        <taxon>Bacteria</taxon>
        <taxon>Pseudomonadati</taxon>
        <taxon>Pseudomonadota</taxon>
        <taxon>Alphaproteobacteria</taxon>
        <taxon>Hyphomicrobiales</taxon>
        <taxon>Notoacmeibacteraceae</taxon>
        <taxon>Notoacmeibacter</taxon>
    </lineage>
</organism>
<dbReference type="SMART" id="SM00283">
    <property type="entry name" value="MA"/>
    <property type="match status" value="1"/>
</dbReference>
<evidence type="ECO:0008006" key="11">
    <source>
        <dbReference type="Google" id="ProtNLM"/>
    </source>
</evidence>
<dbReference type="FunFam" id="1.10.287.950:FF:000001">
    <property type="entry name" value="Methyl-accepting chemotaxis sensory transducer"/>
    <property type="match status" value="1"/>
</dbReference>
<dbReference type="SMART" id="SM00304">
    <property type="entry name" value="HAMP"/>
    <property type="match status" value="2"/>
</dbReference>
<dbReference type="SUPFAM" id="SSF158472">
    <property type="entry name" value="HAMP domain-like"/>
    <property type="match status" value="1"/>
</dbReference>
<dbReference type="Gene3D" id="6.10.340.10">
    <property type="match status" value="1"/>
</dbReference>
<dbReference type="CDD" id="cd11386">
    <property type="entry name" value="MCP_signal"/>
    <property type="match status" value="1"/>
</dbReference>
<dbReference type="InterPro" id="IPR051310">
    <property type="entry name" value="MCP_chemotaxis"/>
</dbReference>
<dbReference type="PROSITE" id="PS50111">
    <property type="entry name" value="CHEMOTAXIS_TRANSDUC_2"/>
    <property type="match status" value="1"/>
</dbReference>
<dbReference type="InterPro" id="IPR004090">
    <property type="entry name" value="Chemotax_Me-accpt_rcpt"/>
</dbReference>
<keyword evidence="6" id="KW-0812">Transmembrane</keyword>
<dbReference type="AlphaFoldDB" id="A0A231V1G4"/>
<feature type="domain" description="HAMP" evidence="8">
    <location>
        <begin position="303"/>
        <end position="346"/>
    </location>
</feature>
<evidence type="ECO:0000256" key="3">
    <source>
        <dbReference type="ARBA" id="ARBA00029447"/>
    </source>
</evidence>
<dbReference type="InterPro" id="IPR003660">
    <property type="entry name" value="HAMP_dom"/>
</dbReference>
<feature type="transmembrane region" description="Helical" evidence="6">
    <location>
        <begin position="32"/>
        <end position="55"/>
    </location>
</feature>
<evidence type="ECO:0000259" key="8">
    <source>
        <dbReference type="PROSITE" id="PS50885"/>
    </source>
</evidence>
<feature type="transmembrane region" description="Helical" evidence="6">
    <location>
        <begin position="188"/>
        <end position="211"/>
    </location>
</feature>
<evidence type="ECO:0000313" key="10">
    <source>
        <dbReference type="Proteomes" id="UP000215405"/>
    </source>
</evidence>
<dbReference type="GO" id="GO:0007165">
    <property type="term" value="P:signal transduction"/>
    <property type="evidence" value="ECO:0007669"/>
    <property type="project" value="UniProtKB-KW"/>
</dbReference>
<feature type="region of interest" description="Disordered" evidence="5">
    <location>
        <begin position="269"/>
        <end position="292"/>
    </location>
</feature>
<comment type="caution">
    <text evidence="9">The sequence shown here is derived from an EMBL/GenBank/DDBJ whole genome shotgun (WGS) entry which is preliminary data.</text>
</comment>
<dbReference type="GO" id="GO:0006935">
    <property type="term" value="P:chemotaxis"/>
    <property type="evidence" value="ECO:0007669"/>
    <property type="project" value="UniProtKB-KW"/>
</dbReference>
<dbReference type="GO" id="GO:0004888">
    <property type="term" value="F:transmembrane signaling receptor activity"/>
    <property type="evidence" value="ECO:0007669"/>
    <property type="project" value="InterPro"/>
</dbReference>
<keyword evidence="6" id="KW-1133">Transmembrane helix</keyword>
<dbReference type="PROSITE" id="PS50885">
    <property type="entry name" value="HAMP"/>
    <property type="match status" value="2"/>
</dbReference>
<keyword evidence="6" id="KW-0472">Membrane</keyword>
<proteinExistence type="inferred from homology"/>
<reference evidence="10" key="1">
    <citation type="journal article" date="2017" name="Int. J. Syst. Evol. Microbiol.">
        <title>Notoacmeibacter marinus gen. nov., sp. nov., isolated from the gut of a limpet and proposal of Notoacmeibacteraceae fam. nov. in the order Rhizobiales of the class Alphaproteobacteria.</title>
        <authorList>
            <person name="Huang Z."/>
            <person name="Guo F."/>
            <person name="Lai Q."/>
        </authorList>
    </citation>
    <scope>NUCLEOTIDE SEQUENCE [LARGE SCALE GENOMIC DNA]</scope>
    <source>
        <strain evidence="10">XMTR2A4</strain>
    </source>
</reference>
<evidence type="ECO:0000256" key="1">
    <source>
        <dbReference type="ARBA" id="ARBA00004370"/>
    </source>
</evidence>
<evidence type="ECO:0000256" key="4">
    <source>
        <dbReference type="PROSITE-ProRule" id="PRU00284"/>
    </source>
</evidence>
<dbReference type="PANTHER" id="PTHR43531">
    <property type="entry name" value="PROTEIN ICFG"/>
    <property type="match status" value="1"/>
</dbReference>
<keyword evidence="4" id="KW-0807">Transducer</keyword>
<dbReference type="SUPFAM" id="SSF58104">
    <property type="entry name" value="Methyl-accepting chemotaxis protein (MCP) signaling domain"/>
    <property type="match status" value="1"/>
</dbReference>
<comment type="subcellular location">
    <subcellularLocation>
        <location evidence="1">Membrane</location>
    </subcellularLocation>
</comment>
<keyword evidence="2" id="KW-0145">Chemotaxis</keyword>
<feature type="compositionally biased region" description="Basic and acidic residues" evidence="5">
    <location>
        <begin position="277"/>
        <end position="292"/>
    </location>
</feature>
<feature type="domain" description="HAMP" evidence="8">
    <location>
        <begin position="213"/>
        <end position="266"/>
    </location>
</feature>
<evidence type="ECO:0000256" key="2">
    <source>
        <dbReference type="ARBA" id="ARBA00022500"/>
    </source>
</evidence>
<dbReference type="CDD" id="cd06225">
    <property type="entry name" value="HAMP"/>
    <property type="match status" value="1"/>
</dbReference>
<feature type="domain" description="Methyl-accepting transducer" evidence="7">
    <location>
        <begin position="351"/>
        <end position="580"/>
    </location>
</feature>
<evidence type="ECO:0000256" key="6">
    <source>
        <dbReference type="SAM" id="Phobius"/>
    </source>
</evidence>
<keyword evidence="10" id="KW-1185">Reference proteome</keyword>
<dbReference type="GO" id="GO:0016020">
    <property type="term" value="C:membrane"/>
    <property type="evidence" value="ECO:0007669"/>
    <property type="project" value="UniProtKB-SubCell"/>
</dbReference>
<evidence type="ECO:0000259" key="7">
    <source>
        <dbReference type="PROSITE" id="PS50111"/>
    </source>
</evidence>
<protein>
    <recommendedName>
        <fullName evidence="11">Methyl-accepting chemotaxis protein</fullName>
    </recommendedName>
</protein>
<dbReference type="Proteomes" id="UP000215405">
    <property type="component" value="Unassembled WGS sequence"/>
</dbReference>
<name>A0A231V1G4_9HYPH</name>
<sequence>MKRWGMSDLKSGSEQDETGGEVSFRRSLLAKILGTITVVCALGALVTALVNYPIVRDGYEHSQGLMRNVVTDQLASSVSGAMRWQKADVVSNTYQPLITEESEILTVVAIAPDGTVVASYPADGTLATQALDAFQASSAAIMASGEPFTTGDLMITASPVTKEGDDEVFGHIVIGWGTELMAAQTMTVFWSIVLVGSLAALITIGVIGAVVNRQVTRPLRAVAERIDGLTSGDLDSSVPCGGRKDEIGTIGRALELLRQSGHERVRLEGEAVSQRAAADKERQRGSEERDRSAQELAVAADCLGLALRRLAEGDLTIRVGDDLPAAYQRLGKDFDAAVGQLEEAIADVSGGITKLKSGMSEIANASSDLSSRTEKQAATLEQTTSTVSEITAKVDEAARGAQDAANTMSKAKSDAEESGEIVSRAVSAMGDIEQSSKQISDIIGVIDEIAFQTNLLALNAGVEAARAGEKGLGFAVVAQEVRELAQRSAEAAKQIKGLISVSSSQVDDGVVLVRQTGDALQRIVHGMGDMSGLVEGISAFSREQAAGLKRVNEALVQLDQVTQQNAAMSEEATAATLALTGQSEGLAQAVARFRVELNTEVEDDLDGVSSRHAA</sequence>
<dbReference type="InterPro" id="IPR004089">
    <property type="entry name" value="MCPsignal_dom"/>
</dbReference>